<evidence type="ECO:0000313" key="1">
    <source>
        <dbReference type="EMBL" id="AHZ71918.1"/>
    </source>
</evidence>
<organism evidence="1 2">
    <name type="scientific">Pseudomonas mandelii JR-1</name>
    <dbReference type="NCBI Taxonomy" id="1147786"/>
    <lineage>
        <taxon>Bacteria</taxon>
        <taxon>Pseudomonadati</taxon>
        <taxon>Pseudomonadota</taxon>
        <taxon>Gammaproteobacteria</taxon>
        <taxon>Pseudomonadales</taxon>
        <taxon>Pseudomonadaceae</taxon>
        <taxon>Pseudomonas</taxon>
    </lineage>
</organism>
<dbReference type="EMBL" id="CP005960">
    <property type="protein sequence ID" value="AHZ71918.1"/>
    <property type="molecule type" value="Genomic_DNA"/>
</dbReference>
<accession>A0A024EHV7</accession>
<dbReference type="OrthoDB" id="6992966at2"/>
<name>A0A024EHV7_9PSED</name>
<sequence>MKMFTVVPDANPEALTIETYETFSTVSILLLDLAESLDDKPRHLAMAIYRMSELGLMLVERSLDNEKAIKTT</sequence>
<gene>
    <name evidence="1" type="ORF">OU5_4839</name>
</gene>
<reference evidence="1 2" key="1">
    <citation type="journal article" date="2012" name="J. Bacteriol.">
        <title>Genome sequence of cold-adapted Pseudomonas mandelii strain JR-1.</title>
        <authorList>
            <person name="Jang S.H."/>
            <person name="Kim J."/>
            <person name="Kim J."/>
            <person name="Hong S."/>
            <person name="Lee C."/>
        </authorList>
    </citation>
    <scope>NUCLEOTIDE SEQUENCE [LARGE SCALE GENOMIC DNA]</scope>
    <source>
        <strain evidence="1 2">JR-1</strain>
    </source>
</reference>
<dbReference type="Proteomes" id="UP000026913">
    <property type="component" value="Chromosome"/>
</dbReference>
<protein>
    <submittedName>
        <fullName evidence="1">Uncharacterized protein</fullName>
    </submittedName>
</protein>
<dbReference type="AlphaFoldDB" id="A0A024EHV7"/>
<dbReference type="KEGG" id="pman:OU5_4839"/>
<proteinExistence type="predicted"/>
<evidence type="ECO:0000313" key="2">
    <source>
        <dbReference type="Proteomes" id="UP000026913"/>
    </source>
</evidence>
<dbReference type="HOGENOM" id="CLU_135627_4_3_6"/>
<dbReference type="Pfam" id="PF19619">
    <property type="entry name" value="DUF6124"/>
    <property type="match status" value="1"/>
</dbReference>